<evidence type="ECO:0000256" key="6">
    <source>
        <dbReference type="SAM" id="SignalP"/>
    </source>
</evidence>
<feature type="active site" description="Charge relay system" evidence="5">
    <location>
        <position position="107"/>
    </location>
</feature>
<protein>
    <submittedName>
        <fullName evidence="8">S8 family serine peptidase</fullName>
    </submittedName>
</protein>
<organism evidence="8">
    <name type="scientific">Deinococcus sonorensis KR-87</name>
    <dbReference type="NCBI Taxonomy" id="694439"/>
    <lineage>
        <taxon>Bacteria</taxon>
        <taxon>Thermotogati</taxon>
        <taxon>Deinococcota</taxon>
        <taxon>Deinococci</taxon>
        <taxon>Deinococcales</taxon>
        <taxon>Deinococcaceae</taxon>
        <taxon>Deinococcus</taxon>
    </lineage>
</organism>
<evidence type="ECO:0000256" key="2">
    <source>
        <dbReference type="ARBA" id="ARBA00022670"/>
    </source>
</evidence>
<evidence type="ECO:0000256" key="4">
    <source>
        <dbReference type="ARBA" id="ARBA00022825"/>
    </source>
</evidence>
<keyword evidence="6" id="KW-0732">Signal</keyword>
<feature type="chain" id="PRO_5043896674" evidence="6">
    <location>
        <begin position="19"/>
        <end position="337"/>
    </location>
</feature>
<dbReference type="PANTHER" id="PTHR43806">
    <property type="entry name" value="PEPTIDASE S8"/>
    <property type="match status" value="1"/>
</dbReference>
<accession>A0AAU7UFK5</accession>
<proteinExistence type="inferred from homology"/>
<feature type="signal peptide" evidence="6">
    <location>
        <begin position="1"/>
        <end position="18"/>
    </location>
</feature>
<gene>
    <name evidence="8" type="ORF">ABOD76_20240</name>
</gene>
<dbReference type="PANTHER" id="PTHR43806:SF11">
    <property type="entry name" value="CEREVISIN-RELATED"/>
    <property type="match status" value="1"/>
</dbReference>
<evidence type="ECO:0000313" key="8">
    <source>
        <dbReference type="EMBL" id="XBV87383.1"/>
    </source>
</evidence>
<feature type="domain" description="Peptidase S8/S53" evidence="7">
    <location>
        <begin position="98"/>
        <end position="313"/>
    </location>
</feature>
<dbReference type="Pfam" id="PF00082">
    <property type="entry name" value="Peptidase_S8"/>
    <property type="match status" value="1"/>
</dbReference>
<dbReference type="GO" id="GO:0006508">
    <property type="term" value="P:proteolysis"/>
    <property type="evidence" value="ECO:0007669"/>
    <property type="project" value="UniProtKB-KW"/>
</dbReference>
<keyword evidence="8" id="KW-0614">Plasmid</keyword>
<keyword evidence="3 5" id="KW-0378">Hydrolase</keyword>
<dbReference type="EMBL" id="CP158300">
    <property type="protein sequence ID" value="XBV87383.1"/>
    <property type="molecule type" value="Genomic_DNA"/>
</dbReference>
<evidence type="ECO:0000256" key="5">
    <source>
        <dbReference type="PROSITE-ProRule" id="PRU01240"/>
    </source>
</evidence>
<geneLocation type="plasmid" evidence="8">
    <name>pDson02</name>
</geneLocation>
<dbReference type="PROSITE" id="PS51257">
    <property type="entry name" value="PROKAR_LIPOPROTEIN"/>
    <property type="match status" value="1"/>
</dbReference>
<dbReference type="PROSITE" id="PS51892">
    <property type="entry name" value="SUBTILASE"/>
    <property type="match status" value="1"/>
</dbReference>
<keyword evidence="2 5" id="KW-0645">Protease</keyword>
<evidence type="ECO:0000256" key="1">
    <source>
        <dbReference type="ARBA" id="ARBA00011073"/>
    </source>
</evidence>
<sequence length="337" mass="34114">MSRLCLLALTVLALGACGRPTSPPAPLLTPQSVSADADGATLTDRPPPNGTWWSEGVRWWNEGVRWWNEGAVQPAPGNRQALQLIRLDEARALAPHAGAGVVIAVIDTGADASHPLLQGALLPGRDFVDGDHDTSEGQEASGVAYGHGTAVAGVIRQVAPRASILPLRVLGPDGSGRAAQVAQAIRYATDAGAQIINLSVAAPVPNEGVRAALQAAASRGVLIVAACGNDGSDTPLSPARSLDGHNRLGQLGVSVTAVDAAGQLPGWSTRGGEVQAPGVGLETAYPGGRQVSASGSSFAAPVVSGVLALALAEGQEARTLAARLQGGTLLDVPTLFR</sequence>
<dbReference type="Gene3D" id="3.40.50.200">
    <property type="entry name" value="Peptidase S8/S53 domain"/>
    <property type="match status" value="1"/>
</dbReference>
<feature type="active site" description="Charge relay system" evidence="5">
    <location>
        <position position="147"/>
    </location>
</feature>
<keyword evidence="4 5" id="KW-0720">Serine protease</keyword>
<dbReference type="InterPro" id="IPR036852">
    <property type="entry name" value="Peptidase_S8/S53_dom_sf"/>
</dbReference>
<dbReference type="InterPro" id="IPR050131">
    <property type="entry name" value="Peptidase_S8_subtilisin-like"/>
</dbReference>
<dbReference type="KEGG" id="dsc:ABOD76_20240"/>
<dbReference type="InterPro" id="IPR015500">
    <property type="entry name" value="Peptidase_S8_subtilisin-rel"/>
</dbReference>
<dbReference type="PRINTS" id="PR00723">
    <property type="entry name" value="SUBTILISIN"/>
</dbReference>
<dbReference type="SUPFAM" id="SSF52743">
    <property type="entry name" value="Subtilisin-like"/>
    <property type="match status" value="1"/>
</dbReference>
<evidence type="ECO:0000259" key="7">
    <source>
        <dbReference type="Pfam" id="PF00082"/>
    </source>
</evidence>
<feature type="active site" description="Charge relay system" evidence="5">
    <location>
        <position position="297"/>
    </location>
</feature>
<reference evidence="8" key="1">
    <citation type="submission" date="2024-06" db="EMBL/GenBank/DDBJ databases">
        <title>Draft Genome Sequence of Deinococcus sonorensis Type Strain KR-87, a Biofilm Producing Representative of the Genus Deinococcus.</title>
        <authorList>
            <person name="Boren L.S."/>
            <person name="Grosso R.A."/>
            <person name="Hugenberg-Cox A.N."/>
            <person name="Hill J.T.E."/>
            <person name="Albert C.M."/>
            <person name="Tuohy J.M."/>
        </authorList>
    </citation>
    <scope>NUCLEOTIDE SEQUENCE</scope>
    <source>
        <strain evidence="8">KR-87</strain>
        <plasmid evidence="8">pDson02</plasmid>
    </source>
</reference>
<dbReference type="InterPro" id="IPR000209">
    <property type="entry name" value="Peptidase_S8/S53_dom"/>
</dbReference>
<name>A0AAU7UFK5_9DEIO</name>
<dbReference type="AlphaFoldDB" id="A0AAU7UFK5"/>
<dbReference type="RefSeq" id="WP_350245533.1">
    <property type="nucleotide sequence ID" value="NZ_CP158300.1"/>
</dbReference>
<evidence type="ECO:0000256" key="3">
    <source>
        <dbReference type="ARBA" id="ARBA00022801"/>
    </source>
</evidence>
<comment type="similarity">
    <text evidence="1 5">Belongs to the peptidase S8 family.</text>
</comment>
<dbReference type="GO" id="GO:0004252">
    <property type="term" value="F:serine-type endopeptidase activity"/>
    <property type="evidence" value="ECO:0007669"/>
    <property type="project" value="UniProtKB-UniRule"/>
</dbReference>